<evidence type="ECO:0008006" key="4">
    <source>
        <dbReference type="Google" id="ProtNLM"/>
    </source>
</evidence>
<comment type="caution">
    <text evidence="2">The sequence shown here is derived from an EMBL/GenBank/DDBJ whole genome shotgun (WGS) entry which is preliminary data.</text>
</comment>
<reference evidence="3" key="1">
    <citation type="journal article" date="2019" name="Int. J. Syst. Evol. Microbiol.">
        <title>The Global Catalogue of Microorganisms (GCM) 10K type strain sequencing project: providing services to taxonomists for standard genome sequencing and annotation.</title>
        <authorList>
            <consortium name="The Broad Institute Genomics Platform"/>
            <consortium name="The Broad Institute Genome Sequencing Center for Infectious Disease"/>
            <person name="Wu L."/>
            <person name="Ma J."/>
        </authorList>
    </citation>
    <scope>NUCLEOTIDE SEQUENCE [LARGE SCALE GENOMIC DNA]</scope>
    <source>
        <strain evidence="3">JCM 17919</strain>
    </source>
</reference>
<feature type="chain" id="PRO_5047479443" description="DUF3570 domain-containing protein" evidence="1">
    <location>
        <begin position="19"/>
        <end position="436"/>
    </location>
</feature>
<name>A0ABP8HHG5_9BACT</name>
<accession>A0ABP8HHG5</accession>
<evidence type="ECO:0000313" key="2">
    <source>
        <dbReference type="EMBL" id="GAA4339343.1"/>
    </source>
</evidence>
<dbReference type="EMBL" id="BAABGY010000011">
    <property type="protein sequence ID" value="GAA4339343.1"/>
    <property type="molecule type" value="Genomic_DNA"/>
</dbReference>
<proteinExistence type="predicted"/>
<organism evidence="2 3">
    <name type="scientific">Flaviaesturariibacter amylovorans</name>
    <dbReference type="NCBI Taxonomy" id="1084520"/>
    <lineage>
        <taxon>Bacteria</taxon>
        <taxon>Pseudomonadati</taxon>
        <taxon>Bacteroidota</taxon>
        <taxon>Chitinophagia</taxon>
        <taxon>Chitinophagales</taxon>
        <taxon>Chitinophagaceae</taxon>
        <taxon>Flaviaestuariibacter</taxon>
    </lineage>
</organism>
<evidence type="ECO:0000256" key="1">
    <source>
        <dbReference type="SAM" id="SignalP"/>
    </source>
</evidence>
<sequence>MRTHPFLLLLLAAAPAAAQQSDKLDPIKAPTSPAAYAIGVQPSAILQPKSYTALETALYSNFRNGSGGFGLPSDFALEFSPYWAKDRGLSLQEYLFAAPGRQFTRNSSFSIATTPGFALSGNDATAAVGIGWRTSIHFADQNDKKELKAYADSLALLQRLSAGIKVYAETIADTANNKNAFLQLMQPIVETRLRSLKIANPGATAAAMISKARTEVTADLKNDRDNFVDQFYASLDTYAGVAGVVDRYQDYIRNRYGFSIDLAYAGMVSFPNNDFEYSFAPKHSLWITPSYHFDKGARWLKLLGVFRYERLDRGYYSRFFPGTPVFTNNLDYGIALNGNFRKLSFQLEGVGRASGTEVEAGTDANGNRLYRKESRSDFQYIGSFTYRVTDGIALTYQLGNKFAPITNPLQTLVSLLSLNFGFGGPKRTDVKGLGAP</sequence>
<feature type="signal peptide" evidence="1">
    <location>
        <begin position="1"/>
        <end position="18"/>
    </location>
</feature>
<evidence type="ECO:0000313" key="3">
    <source>
        <dbReference type="Proteomes" id="UP001501725"/>
    </source>
</evidence>
<keyword evidence="3" id="KW-1185">Reference proteome</keyword>
<gene>
    <name evidence="2" type="ORF">GCM10023184_36380</name>
</gene>
<protein>
    <recommendedName>
        <fullName evidence="4">DUF3570 domain-containing protein</fullName>
    </recommendedName>
</protein>
<dbReference type="Proteomes" id="UP001501725">
    <property type="component" value="Unassembled WGS sequence"/>
</dbReference>
<dbReference type="RefSeq" id="WP_345257250.1">
    <property type="nucleotide sequence ID" value="NZ_BAABGY010000011.1"/>
</dbReference>
<keyword evidence="1" id="KW-0732">Signal</keyword>